<dbReference type="EMBL" id="JAAGMN010001056">
    <property type="protein sequence ID" value="NEE06632.1"/>
    <property type="molecule type" value="Genomic_DNA"/>
</dbReference>
<accession>A0A6G3WMF8</accession>
<feature type="non-terminal residue" evidence="5">
    <location>
        <position position="1"/>
    </location>
</feature>
<dbReference type="InterPro" id="IPR005372">
    <property type="entry name" value="UPF0182"/>
</dbReference>
<protein>
    <submittedName>
        <fullName evidence="5">COG1615 family transporter</fullName>
    </submittedName>
</protein>
<name>A0A6G3WMF8_9ACTN</name>
<evidence type="ECO:0000256" key="1">
    <source>
        <dbReference type="ARBA" id="ARBA00022475"/>
    </source>
</evidence>
<evidence type="ECO:0000313" key="5">
    <source>
        <dbReference type="EMBL" id="NEE06632.1"/>
    </source>
</evidence>
<reference evidence="5" key="1">
    <citation type="submission" date="2020-01" db="EMBL/GenBank/DDBJ databases">
        <title>Insect and environment-associated Actinomycetes.</title>
        <authorList>
            <person name="Currrie C."/>
            <person name="Chevrette M."/>
            <person name="Carlson C."/>
            <person name="Stubbendieck R."/>
            <person name="Wendt-Pienkowski E."/>
        </authorList>
    </citation>
    <scope>NUCLEOTIDE SEQUENCE</scope>
    <source>
        <strain evidence="5">SID7499</strain>
    </source>
</reference>
<dbReference type="GO" id="GO:0005576">
    <property type="term" value="C:extracellular region"/>
    <property type="evidence" value="ECO:0007669"/>
    <property type="project" value="TreeGrafter"/>
</dbReference>
<organism evidence="5">
    <name type="scientific">Streptomyces sp. SID7499</name>
    <dbReference type="NCBI Taxonomy" id="2706086"/>
    <lineage>
        <taxon>Bacteria</taxon>
        <taxon>Bacillati</taxon>
        <taxon>Actinomycetota</taxon>
        <taxon>Actinomycetes</taxon>
        <taxon>Kitasatosporales</taxon>
        <taxon>Streptomycetaceae</taxon>
        <taxon>Streptomyces</taxon>
    </lineage>
</organism>
<dbReference type="Pfam" id="PF03699">
    <property type="entry name" value="UPF0182"/>
    <property type="match status" value="1"/>
</dbReference>
<evidence type="ECO:0000256" key="2">
    <source>
        <dbReference type="ARBA" id="ARBA00022692"/>
    </source>
</evidence>
<keyword evidence="4" id="KW-0472">Membrane</keyword>
<proteinExistence type="predicted"/>
<sequence>VQPNEQAKEAEFIQKNINATRDAYDIDDAQVDDYEGQATTQDDSKLRAAANTAASYRVMDPNVVSPAFQQLQQRRNYYQFPKTLD</sequence>
<gene>
    <name evidence="5" type="ORF">G3M58_09270</name>
</gene>
<dbReference type="PANTHER" id="PTHR39344">
    <property type="entry name" value="UPF0182 PROTEIN SLL1060"/>
    <property type="match status" value="1"/>
</dbReference>
<dbReference type="GO" id="GO:0016020">
    <property type="term" value="C:membrane"/>
    <property type="evidence" value="ECO:0007669"/>
    <property type="project" value="InterPro"/>
</dbReference>
<keyword evidence="1" id="KW-1003">Cell membrane</keyword>
<keyword evidence="3" id="KW-1133">Transmembrane helix</keyword>
<dbReference type="PANTHER" id="PTHR39344:SF1">
    <property type="entry name" value="UPF0182 PROTEIN SLL1060"/>
    <property type="match status" value="1"/>
</dbReference>
<keyword evidence="2" id="KW-0812">Transmembrane</keyword>
<evidence type="ECO:0000256" key="4">
    <source>
        <dbReference type="ARBA" id="ARBA00023136"/>
    </source>
</evidence>
<evidence type="ECO:0000256" key="3">
    <source>
        <dbReference type="ARBA" id="ARBA00022989"/>
    </source>
</evidence>
<feature type="non-terminal residue" evidence="5">
    <location>
        <position position="85"/>
    </location>
</feature>
<dbReference type="AlphaFoldDB" id="A0A6G3WMF8"/>
<comment type="caution">
    <text evidence="5">The sequence shown here is derived from an EMBL/GenBank/DDBJ whole genome shotgun (WGS) entry which is preliminary data.</text>
</comment>